<dbReference type="EMBL" id="JAKOGI010000505">
    <property type="protein sequence ID" value="KAJ8434007.1"/>
    <property type="molecule type" value="Genomic_DNA"/>
</dbReference>
<evidence type="ECO:0000313" key="1">
    <source>
        <dbReference type="EMBL" id="KAJ8434007.1"/>
    </source>
</evidence>
<organism evidence="1 2">
    <name type="scientific">Carnegiea gigantea</name>
    <dbReference type="NCBI Taxonomy" id="171969"/>
    <lineage>
        <taxon>Eukaryota</taxon>
        <taxon>Viridiplantae</taxon>
        <taxon>Streptophyta</taxon>
        <taxon>Embryophyta</taxon>
        <taxon>Tracheophyta</taxon>
        <taxon>Spermatophyta</taxon>
        <taxon>Magnoliopsida</taxon>
        <taxon>eudicotyledons</taxon>
        <taxon>Gunneridae</taxon>
        <taxon>Pentapetalae</taxon>
        <taxon>Caryophyllales</taxon>
        <taxon>Cactineae</taxon>
        <taxon>Cactaceae</taxon>
        <taxon>Cactoideae</taxon>
        <taxon>Echinocereeae</taxon>
        <taxon>Carnegiea</taxon>
    </lineage>
</organism>
<comment type="caution">
    <text evidence="1">The sequence shown here is derived from an EMBL/GenBank/DDBJ whole genome shotgun (WGS) entry which is preliminary data.</text>
</comment>
<dbReference type="Proteomes" id="UP001153076">
    <property type="component" value="Unassembled WGS sequence"/>
</dbReference>
<proteinExistence type="predicted"/>
<dbReference type="PANTHER" id="PTHR35714:SF1">
    <property type="entry name" value="OS02G0715300 PROTEIN"/>
    <property type="match status" value="1"/>
</dbReference>
<accession>A0A9Q1Q9J7</accession>
<reference evidence="1" key="1">
    <citation type="submission" date="2022-04" db="EMBL/GenBank/DDBJ databases">
        <title>Carnegiea gigantea Genome sequencing and assembly v2.</title>
        <authorList>
            <person name="Copetti D."/>
            <person name="Sanderson M.J."/>
            <person name="Burquez A."/>
            <person name="Wojciechowski M.F."/>
        </authorList>
    </citation>
    <scope>NUCLEOTIDE SEQUENCE</scope>
    <source>
        <strain evidence="1">SGP5-SGP5p</strain>
        <tissue evidence="1">Aerial part</tissue>
    </source>
</reference>
<sequence length="165" mass="18687">MSSIVQTIQKRNTLLPTKQSDEPQQAGIRRRLSSLSLNLHSAATPAASWALHRSKSLSSMGQNAGISIKSWWAGAWAWILSKKPIFAQDLEMNEEEKHVVGVQNRGSFLHIFYKAKSELSKLLRSNDTSLPQTFRDEHHSTNSGFRRSATVRGEYCLYVIVEVYR</sequence>
<gene>
    <name evidence="1" type="ORF">Cgig2_001200</name>
</gene>
<dbReference type="PANTHER" id="PTHR35714">
    <property type="entry name" value="OS02G0715300 PROTEIN"/>
    <property type="match status" value="1"/>
</dbReference>
<dbReference type="OrthoDB" id="760044at2759"/>
<evidence type="ECO:0000313" key="2">
    <source>
        <dbReference type="Proteomes" id="UP001153076"/>
    </source>
</evidence>
<name>A0A9Q1Q9J7_9CARY</name>
<dbReference type="AlphaFoldDB" id="A0A9Q1Q9J7"/>
<protein>
    <submittedName>
        <fullName evidence="1">Uncharacterized protein</fullName>
    </submittedName>
</protein>
<keyword evidence="2" id="KW-1185">Reference proteome</keyword>